<dbReference type="SUPFAM" id="SSF55781">
    <property type="entry name" value="GAF domain-like"/>
    <property type="match status" value="1"/>
</dbReference>
<dbReference type="Proteomes" id="UP000035080">
    <property type="component" value="Chromosome"/>
</dbReference>
<dbReference type="Pfam" id="PF01614">
    <property type="entry name" value="IclR_C"/>
    <property type="match status" value="1"/>
</dbReference>
<evidence type="ECO:0000259" key="5">
    <source>
        <dbReference type="PROSITE" id="PS51077"/>
    </source>
</evidence>
<evidence type="ECO:0000256" key="3">
    <source>
        <dbReference type="ARBA" id="ARBA00023163"/>
    </source>
</evidence>
<reference evidence="7 8" key="1">
    <citation type="journal article" date="2015" name="Genome Announc.">
        <title>Genome Sequences of Two Pandoraea pnomenusa Isolates Recovered 11 Months Apart from a Cystic Fibrosis Patient.</title>
        <authorList>
            <person name="Ee R."/>
            <person name="Ambrose M."/>
            <person name="Lazenby J."/>
            <person name="Williams P."/>
            <person name="Chan K.G."/>
            <person name="Roddam L."/>
        </authorList>
    </citation>
    <scope>NUCLEOTIDE SEQUENCE [LARGE SCALE GENOMIC DNA]</scope>
    <source>
        <strain evidence="7 8">6399</strain>
    </source>
</reference>
<dbReference type="InterPro" id="IPR036388">
    <property type="entry name" value="WH-like_DNA-bd_sf"/>
</dbReference>
<dbReference type="PANTHER" id="PTHR30136">
    <property type="entry name" value="HELIX-TURN-HELIX TRANSCRIPTIONAL REGULATOR, ICLR FAMILY"/>
    <property type="match status" value="1"/>
</dbReference>
<feature type="region of interest" description="Disordered" evidence="4">
    <location>
        <begin position="23"/>
        <end position="63"/>
    </location>
</feature>
<accession>A0ABX6HLF1</accession>
<evidence type="ECO:0000256" key="4">
    <source>
        <dbReference type="SAM" id="MobiDB-lite"/>
    </source>
</evidence>
<dbReference type="SUPFAM" id="SSF46785">
    <property type="entry name" value="Winged helix' DNA-binding domain"/>
    <property type="match status" value="1"/>
</dbReference>
<dbReference type="SMART" id="SM00346">
    <property type="entry name" value="HTH_ICLR"/>
    <property type="match status" value="1"/>
</dbReference>
<name>A0ABX6HLF1_9BURK</name>
<dbReference type="PANTHER" id="PTHR30136:SF8">
    <property type="entry name" value="TRANSCRIPTIONAL REGULATORY PROTEIN"/>
    <property type="match status" value="1"/>
</dbReference>
<sequence>MCWSLRAVSGPIEWRLKPKILPEGFGPATPGRRRRRHTTVPEQDNKIENDDNTATPEEEKTRSGIQSIEVGFRLIEVLTQASNAMMLRDLAHAAGMNPAKAHRYLVSFQRLGLIVQDPISGRYDLGPFTLRMGLAHLARIDAFKAARFALSELRDAIDQTVGLAVWGNQGPTVVHWLDSTFPMRVPLRLGDVMPMLESAAGRLFAAYLPERQTAPLINAALTALQHASRHHLPATRAQYDAVLDDVRAHRAARVEGTVLPSVNAFCMPVFDATGQLVMGLMALGPESRFDASWGGPIDTALRTLAQQLSADLGHSHAPGAKP</sequence>
<dbReference type="InterPro" id="IPR029016">
    <property type="entry name" value="GAF-like_dom_sf"/>
</dbReference>
<dbReference type="Pfam" id="PF09339">
    <property type="entry name" value="HTH_IclR"/>
    <property type="match status" value="1"/>
</dbReference>
<evidence type="ECO:0000256" key="2">
    <source>
        <dbReference type="ARBA" id="ARBA00023125"/>
    </source>
</evidence>
<dbReference type="InterPro" id="IPR036390">
    <property type="entry name" value="WH_DNA-bd_sf"/>
</dbReference>
<organism evidence="7 8">
    <name type="scientific">Pandoraea fibrosis</name>
    <dbReference type="NCBI Taxonomy" id="1891094"/>
    <lineage>
        <taxon>Bacteria</taxon>
        <taxon>Pseudomonadati</taxon>
        <taxon>Pseudomonadota</taxon>
        <taxon>Betaproteobacteria</taxon>
        <taxon>Burkholderiales</taxon>
        <taxon>Burkholderiaceae</taxon>
        <taxon>Pandoraea</taxon>
    </lineage>
</organism>
<evidence type="ECO:0000313" key="8">
    <source>
        <dbReference type="Proteomes" id="UP000035080"/>
    </source>
</evidence>
<dbReference type="InterPro" id="IPR005471">
    <property type="entry name" value="Tscrpt_reg_IclR_N"/>
</dbReference>
<dbReference type="InterPro" id="IPR014757">
    <property type="entry name" value="Tscrpt_reg_IclR_C"/>
</dbReference>
<evidence type="ECO:0000259" key="6">
    <source>
        <dbReference type="PROSITE" id="PS51078"/>
    </source>
</evidence>
<dbReference type="Gene3D" id="3.30.450.40">
    <property type="match status" value="1"/>
</dbReference>
<dbReference type="EMBL" id="CP047385">
    <property type="protein sequence ID" value="QHF11568.1"/>
    <property type="molecule type" value="Genomic_DNA"/>
</dbReference>
<feature type="domain" description="HTH iclR-type" evidence="5">
    <location>
        <begin position="65"/>
        <end position="127"/>
    </location>
</feature>
<gene>
    <name evidence="7" type="ORF">PI93_002080</name>
</gene>
<keyword evidence="1" id="KW-0805">Transcription regulation</keyword>
<keyword evidence="3" id="KW-0804">Transcription</keyword>
<keyword evidence="2" id="KW-0238">DNA-binding</keyword>
<keyword evidence="8" id="KW-1185">Reference proteome</keyword>
<proteinExistence type="predicted"/>
<evidence type="ECO:0000313" key="7">
    <source>
        <dbReference type="EMBL" id="QHF11568.1"/>
    </source>
</evidence>
<dbReference type="PROSITE" id="PS51077">
    <property type="entry name" value="HTH_ICLR"/>
    <property type="match status" value="1"/>
</dbReference>
<evidence type="ECO:0000256" key="1">
    <source>
        <dbReference type="ARBA" id="ARBA00023015"/>
    </source>
</evidence>
<protein>
    <submittedName>
        <fullName evidence="7">Helix-turn-helix domain-containing protein</fullName>
    </submittedName>
</protein>
<dbReference type="PROSITE" id="PS51078">
    <property type="entry name" value="ICLR_ED"/>
    <property type="match status" value="1"/>
</dbReference>
<feature type="domain" description="IclR-ED" evidence="6">
    <location>
        <begin position="128"/>
        <end position="314"/>
    </location>
</feature>
<dbReference type="Gene3D" id="1.10.10.10">
    <property type="entry name" value="Winged helix-like DNA-binding domain superfamily/Winged helix DNA-binding domain"/>
    <property type="match status" value="1"/>
</dbReference>
<dbReference type="InterPro" id="IPR050707">
    <property type="entry name" value="HTH_MetabolicPath_Reg"/>
</dbReference>